<dbReference type="Proteomes" id="UP000059188">
    <property type="component" value="Unassembled WGS sequence"/>
</dbReference>
<dbReference type="EMBL" id="LN679132">
    <property type="protein sequence ID" value="CEL58672.1"/>
    <property type="molecule type" value="Genomic_DNA"/>
</dbReference>
<dbReference type="AlphaFoldDB" id="A0A0B7FR87"/>
<protein>
    <submittedName>
        <fullName evidence="1">Uncharacterized protein</fullName>
    </submittedName>
</protein>
<evidence type="ECO:0000313" key="1">
    <source>
        <dbReference type="EMBL" id="CEL58672.1"/>
    </source>
</evidence>
<name>A0A0B7FR87_THACB</name>
<keyword evidence="2" id="KW-1185">Reference proteome</keyword>
<sequence length="163" mass="18072">MAASYYDPEIDGATYLVQHIHQDDYDYDDSDMETISSSSTAQTTSTITSDEICDYFREAYGRTDAEVIGIHAVLYAARKVSEIPGMHDPGLLMGLADHLFGAQMARYRSKYSLTTFPSDATYSPPALPTHLSVKLEPVSGAPTDEEMAKVQDAVLTYQDMRRL</sequence>
<accession>A0A0B7FR87</accession>
<dbReference type="STRING" id="1108050.A0A0B7FR87"/>
<gene>
    <name evidence="1" type="ORF">RSOLAG1IB_08736</name>
</gene>
<organism evidence="1 2">
    <name type="scientific">Thanatephorus cucumeris (strain AG1-IB / isolate 7/3/14)</name>
    <name type="common">Lettuce bottom rot fungus</name>
    <name type="synonym">Rhizoctonia solani</name>
    <dbReference type="NCBI Taxonomy" id="1108050"/>
    <lineage>
        <taxon>Eukaryota</taxon>
        <taxon>Fungi</taxon>
        <taxon>Dikarya</taxon>
        <taxon>Basidiomycota</taxon>
        <taxon>Agaricomycotina</taxon>
        <taxon>Agaricomycetes</taxon>
        <taxon>Cantharellales</taxon>
        <taxon>Ceratobasidiaceae</taxon>
        <taxon>Rhizoctonia</taxon>
        <taxon>Rhizoctonia solani AG-1</taxon>
    </lineage>
</organism>
<dbReference type="OrthoDB" id="3156967at2759"/>
<reference evidence="1 2" key="1">
    <citation type="submission" date="2014-11" db="EMBL/GenBank/DDBJ databases">
        <authorList>
            <person name="Wibberg Daniel"/>
        </authorList>
    </citation>
    <scope>NUCLEOTIDE SEQUENCE [LARGE SCALE GENOMIC DNA]</scope>
    <source>
        <strain evidence="1">Rhizoctonia solani AG1-IB 7/3/14</strain>
    </source>
</reference>
<evidence type="ECO:0000313" key="2">
    <source>
        <dbReference type="Proteomes" id="UP000059188"/>
    </source>
</evidence>
<proteinExistence type="predicted"/>